<keyword evidence="1" id="KW-0812">Transmembrane</keyword>
<dbReference type="AlphaFoldDB" id="A0A1L7CT00"/>
<dbReference type="STRING" id="1437875.CFRA_06675"/>
<sequence length="93" mass="9788">MVSLDFLWMVRLPVLVESTVAAAAAASWVPSVWARTGVAAMPAPLTTKADATAATSVFLNTFMFFLILRGTHVHVGVGVRLGFVCGGAPGRDR</sequence>
<organism evidence="2 3">
    <name type="scientific">Corynebacterium frankenforstense DSM 45800</name>
    <dbReference type="NCBI Taxonomy" id="1437875"/>
    <lineage>
        <taxon>Bacteria</taxon>
        <taxon>Bacillati</taxon>
        <taxon>Actinomycetota</taxon>
        <taxon>Actinomycetes</taxon>
        <taxon>Mycobacteriales</taxon>
        <taxon>Corynebacteriaceae</taxon>
        <taxon>Corynebacterium</taxon>
    </lineage>
</organism>
<protein>
    <submittedName>
        <fullName evidence="2">Uncharacterized protein</fullName>
    </submittedName>
</protein>
<name>A0A1L7CT00_9CORY</name>
<reference evidence="2 3" key="1">
    <citation type="submission" date="2014-08" db="EMBL/GenBank/DDBJ databases">
        <title>Complete genome sequence of Corynebacterium frankenforstense ST18(T) (=DSM 45800(T)), isolated from raw cow milk.</title>
        <authorList>
            <person name="Ruckert C."/>
            <person name="Albersmeier A."/>
            <person name="Winkler A."/>
            <person name="Lipski A."/>
            <person name="Kalinowski J."/>
        </authorList>
    </citation>
    <scope>NUCLEOTIDE SEQUENCE [LARGE SCALE GENOMIC DNA]</scope>
    <source>
        <strain evidence="2 3">ST18</strain>
    </source>
</reference>
<keyword evidence="1" id="KW-0472">Membrane</keyword>
<gene>
    <name evidence="2" type="ORF">CFRA_06675</name>
</gene>
<dbReference type="KEGG" id="cfk:CFRA_06675"/>
<feature type="transmembrane region" description="Helical" evidence="1">
    <location>
        <begin position="12"/>
        <end position="31"/>
    </location>
</feature>
<keyword evidence="1" id="KW-1133">Transmembrane helix</keyword>
<accession>A0A1L7CT00</accession>
<dbReference type="Proteomes" id="UP000185434">
    <property type="component" value="Chromosome"/>
</dbReference>
<evidence type="ECO:0000313" key="3">
    <source>
        <dbReference type="Proteomes" id="UP000185434"/>
    </source>
</evidence>
<keyword evidence="3" id="KW-1185">Reference proteome</keyword>
<proteinExistence type="predicted"/>
<dbReference type="EMBL" id="CP009247">
    <property type="protein sequence ID" value="APT88986.1"/>
    <property type="molecule type" value="Genomic_DNA"/>
</dbReference>
<feature type="transmembrane region" description="Helical" evidence="1">
    <location>
        <begin position="51"/>
        <end position="68"/>
    </location>
</feature>
<evidence type="ECO:0000313" key="2">
    <source>
        <dbReference type="EMBL" id="APT88986.1"/>
    </source>
</evidence>
<evidence type="ECO:0000256" key="1">
    <source>
        <dbReference type="SAM" id="Phobius"/>
    </source>
</evidence>